<dbReference type="Proteomes" id="UP000195514">
    <property type="component" value="Chromosome I"/>
</dbReference>
<dbReference type="CDD" id="cd01392">
    <property type="entry name" value="HTH_LacI"/>
    <property type="match status" value="1"/>
</dbReference>
<name>A0A1Y6K714_9CHLR</name>
<proteinExistence type="predicted"/>
<dbReference type="RefSeq" id="WP_087861754.1">
    <property type="nucleotide sequence ID" value="NZ_LT859958.1"/>
</dbReference>
<dbReference type="PANTHER" id="PTHR30146">
    <property type="entry name" value="LACI-RELATED TRANSCRIPTIONAL REPRESSOR"/>
    <property type="match status" value="1"/>
</dbReference>
<evidence type="ECO:0000259" key="4">
    <source>
        <dbReference type="PROSITE" id="PS50932"/>
    </source>
</evidence>
<accession>A0A1Y6K714</accession>
<reference evidence="6" key="1">
    <citation type="submission" date="2017-05" db="EMBL/GenBank/DDBJ databases">
        <authorList>
            <person name="Kirkegaard R."/>
            <person name="Mcilroy J S."/>
        </authorList>
    </citation>
    <scope>NUCLEOTIDE SEQUENCE [LARGE SCALE GENOMIC DNA]</scope>
</reference>
<dbReference type="InterPro" id="IPR000843">
    <property type="entry name" value="HTH_LacI"/>
</dbReference>
<dbReference type="EMBL" id="LT859958">
    <property type="protein sequence ID" value="SMX53840.1"/>
    <property type="molecule type" value="Genomic_DNA"/>
</dbReference>
<protein>
    <submittedName>
        <fullName evidence="5">LacI family transcription regulator</fullName>
    </submittedName>
</protein>
<evidence type="ECO:0000313" key="5">
    <source>
        <dbReference type="EMBL" id="SMX53840.1"/>
    </source>
</evidence>
<organism evidence="5 6">
    <name type="scientific">Candidatus Brevifilum fermentans</name>
    <dbReference type="NCBI Taxonomy" id="1986204"/>
    <lineage>
        <taxon>Bacteria</taxon>
        <taxon>Bacillati</taxon>
        <taxon>Chloroflexota</taxon>
        <taxon>Anaerolineae</taxon>
        <taxon>Anaerolineales</taxon>
        <taxon>Anaerolineaceae</taxon>
        <taxon>Candidatus Brevifilum</taxon>
    </lineage>
</organism>
<dbReference type="Pfam" id="PF13377">
    <property type="entry name" value="Peripla_BP_3"/>
    <property type="match status" value="1"/>
</dbReference>
<evidence type="ECO:0000256" key="1">
    <source>
        <dbReference type="ARBA" id="ARBA00023015"/>
    </source>
</evidence>
<keyword evidence="1" id="KW-0805">Transcription regulation</keyword>
<dbReference type="CDD" id="cd06267">
    <property type="entry name" value="PBP1_LacI_sugar_binding-like"/>
    <property type="match status" value="1"/>
</dbReference>
<sequence length="343" mass="37458">METTIKTIAKITGVSHSTVSRALRGSPLVADLTAERIRKAAQQLDYLPSAAARSLKTKRTHVLGVILSGIADPFFSEVLNGIEGAAHAAGYSLFIGSSNHDADKEARIVQTMLEQRIDGGIICSTPVSIERWRQFPTDRFPIVVVNNQAADHYNFSIYHDDIDGSRQLARHLIELGHKDIAYLGNSHSGKTTLDRLSGLQEEMEYHGLSVSPDHIHYVPGGSLQMGAEGMNYFLSLPNPPTAVMCFNDMLAIGALKACRQAGVRVPDEISVTGFDNIAFSEFSVPPLTTLDQPKYEIGREAAQLLLSLLSEESDLRSHTQGVKVLKGKLLVRATTAKPRKKET</sequence>
<evidence type="ECO:0000256" key="2">
    <source>
        <dbReference type="ARBA" id="ARBA00023125"/>
    </source>
</evidence>
<dbReference type="Pfam" id="PF00356">
    <property type="entry name" value="LacI"/>
    <property type="match status" value="1"/>
</dbReference>
<dbReference type="AlphaFoldDB" id="A0A1Y6K714"/>
<dbReference type="PROSITE" id="PS50932">
    <property type="entry name" value="HTH_LACI_2"/>
    <property type="match status" value="1"/>
</dbReference>
<dbReference type="InterPro" id="IPR010982">
    <property type="entry name" value="Lambda_DNA-bd_dom_sf"/>
</dbReference>
<dbReference type="Gene3D" id="3.40.50.2300">
    <property type="match status" value="2"/>
</dbReference>
<keyword evidence="6" id="KW-1185">Reference proteome</keyword>
<keyword evidence="3" id="KW-0804">Transcription</keyword>
<dbReference type="Gene3D" id="1.10.260.40">
    <property type="entry name" value="lambda repressor-like DNA-binding domains"/>
    <property type="match status" value="1"/>
</dbReference>
<keyword evidence="2" id="KW-0238">DNA-binding</keyword>
<evidence type="ECO:0000256" key="3">
    <source>
        <dbReference type="ARBA" id="ARBA00023163"/>
    </source>
</evidence>
<dbReference type="KEGG" id="abat:CFX1CAM_0775"/>
<feature type="domain" description="HTH lacI-type" evidence="4">
    <location>
        <begin position="3"/>
        <end position="57"/>
    </location>
</feature>
<dbReference type="GO" id="GO:0000976">
    <property type="term" value="F:transcription cis-regulatory region binding"/>
    <property type="evidence" value="ECO:0007669"/>
    <property type="project" value="TreeGrafter"/>
</dbReference>
<dbReference type="GO" id="GO:0003700">
    <property type="term" value="F:DNA-binding transcription factor activity"/>
    <property type="evidence" value="ECO:0007669"/>
    <property type="project" value="TreeGrafter"/>
</dbReference>
<dbReference type="InterPro" id="IPR028082">
    <property type="entry name" value="Peripla_BP_I"/>
</dbReference>
<evidence type="ECO:0000313" key="6">
    <source>
        <dbReference type="Proteomes" id="UP000195514"/>
    </source>
</evidence>
<dbReference type="OrthoDB" id="156657at2"/>
<dbReference type="SUPFAM" id="SSF53822">
    <property type="entry name" value="Periplasmic binding protein-like I"/>
    <property type="match status" value="1"/>
</dbReference>
<dbReference type="SMART" id="SM00354">
    <property type="entry name" value="HTH_LACI"/>
    <property type="match status" value="1"/>
</dbReference>
<gene>
    <name evidence="5" type="ORF">CFX1CAM_0775</name>
</gene>
<dbReference type="SUPFAM" id="SSF47413">
    <property type="entry name" value="lambda repressor-like DNA-binding domains"/>
    <property type="match status" value="1"/>
</dbReference>
<dbReference type="PANTHER" id="PTHR30146:SF109">
    <property type="entry name" value="HTH-TYPE TRANSCRIPTIONAL REGULATOR GALS"/>
    <property type="match status" value="1"/>
</dbReference>
<dbReference type="InterPro" id="IPR046335">
    <property type="entry name" value="LacI/GalR-like_sensor"/>
</dbReference>